<name>A0A2N5DPP1_9CAUL</name>
<sequence>MPQTAAPSLTLQQQAFCLSWLSNAASDKVDTLANLEAHVRQSVQAFLTDNAGKIADWSIAWGPVASSHEGADPTALYYADNMLYAAAATVAGAPCLVVAMAGTNEDDAYDWLAEDFSIVRQVDWPYGNGGFDGAPTPKISHATATGIGDLLAIQDPKAGGIQAFVTGWTKANPGGTVIFTGHSLGGALSPSLAMAAIGQNGGPFADTTTLTLPSAGPTPGNPDFAALYTHFFPAPAPDSAQGGPVPFNTDLVNAHDLVPTAWNDVKLTGFFTNTGDIAFKLAMDALLASLDGLAHGLIGFNTYQPIAHQTFAADPPDVDYDSLQGYFGLIVANHLAAYPTYVGVDDALTDTTAAMTRATLRQVQTHAKRLTAAAKNQGAVAQAAQ</sequence>
<gene>
    <name evidence="2" type="ORF">SGCZBJ_06650</name>
</gene>
<evidence type="ECO:0000313" key="2">
    <source>
        <dbReference type="EMBL" id="PLR28018.1"/>
    </source>
</evidence>
<dbReference type="RefSeq" id="WP_101717214.1">
    <property type="nucleotide sequence ID" value="NZ_PJRS01000011.1"/>
</dbReference>
<dbReference type="OrthoDB" id="5522031at2"/>
<dbReference type="AlphaFoldDB" id="A0A2N5DPP1"/>
<dbReference type="InterPro" id="IPR029058">
    <property type="entry name" value="AB_hydrolase_fold"/>
</dbReference>
<keyword evidence="3" id="KW-1185">Reference proteome</keyword>
<reference evidence="2 3" key="1">
    <citation type="submission" date="2017-12" db="EMBL/GenBank/DDBJ databases">
        <title>The genome sequence of Caulobacter sp. 410.</title>
        <authorList>
            <person name="Gao J."/>
            <person name="Mao X."/>
            <person name="Sun J."/>
        </authorList>
    </citation>
    <scope>NUCLEOTIDE SEQUENCE [LARGE SCALE GENOMIC DNA]</scope>
    <source>
        <strain evidence="2 3">410</strain>
    </source>
</reference>
<dbReference type="Pfam" id="PF01764">
    <property type="entry name" value="Lipase_3"/>
    <property type="match status" value="1"/>
</dbReference>
<organism evidence="2 3">
    <name type="scientific">Caulobacter zeae</name>
    <dbReference type="NCBI Taxonomy" id="2055137"/>
    <lineage>
        <taxon>Bacteria</taxon>
        <taxon>Pseudomonadati</taxon>
        <taxon>Pseudomonadota</taxon>
        <taxon>Alphaproteobacteria</taxon>
        <taxon>Caulobacterales</taxon>
        <taxon>Caulobacteraceae</taxon>
        <taxon>Caulobacter</taxon>
    </lineage>
</organism>
<feature type="domain" description="Fungal lipase-type" evidence="1">
    <location>
        <begin position="159"/>
        <end position="261"/>
    </location>
</feature>
<evidence type="ECO:0000259" key="1">
    <source>
        <dbReference type="Pfam" id="PF01764"/>
    </source>
</evidence>
<evidence type="ECO:0000313" key="3">
    <source>
        <dbReference type="Proteomes" id="UP000234479"/>
    </source>
</evidence>
<comment type="caution">
    <text evidence="2">The sequence shown here is derived from an EMBL/GenBank/DDBJ whole genome shotgun (WGS) entry which is preliminary data.</text>
</comment>
<dbReference type="InterPro" id="IPR002921">
    <property type="entry name" value="Fungal_lipase-type"/>
</dbReference>
<protein>
    <recommendedName>
        <fullName evidence="1">Fungal lipase-type domain-containing protein</fullName>
    </recommendedName>
</protein>
<dbReference type="Gene3D" id="3.40.50.1820">
    <property type="entry name" value="alpha/beta hydrolase"/>
    <property type="match status" value="1"/>
</dbReference>
<dbReference type="SUPFAM" id="SSF53474">
    <property type="entry name" value="alpha/beta-Hydrolases"/>
    <property type="match status" value="1"/>
</dbReference>
<dbReference type="EMBL" id="PJRS01000011">
    <property type="protein sequence ID" value="PLR28018.1"/>
    <property type="molecule type" value="Genomic_DNA"/>
</dbReference>
<accession>A0A2N5DPP1</accession>
<proteinExistence type="predicted"/>
<dbReference type="Proteomes" id="UP000234479">
    <property type="component" value="Unassembled WGS sequence"/>
</dbReference>
<dbReference type="GO" id="GO:0006629">
    <property type="term" value="P:lipid metabolic process"/>
    <property type="evidence" value="ECO:0007669"/>
    <property type="project" value="InterPro"/>
</dbReference>